<accession>A0ABN0RSC3</accession>
<evidence type="ECO:0000313" key="2">
    <source>
        <dbReference type="Proteomes" id="UP000019275"/>
    </source>
</evidence>
<evidence type="ECO:0008006" key="3">
    <source>
        <dbReference type="Google" id="ProtNLM"/>
    </source>
</evidence>
<organism evidence="1 2">
    <name type="scientific">Cellulophaga geojensis KL-A</name>
    <dbReference type="NCBI Taxonomy" id="1328323"/>
    <lineage>
        <taxon>Bacteria</taxon>
        <taxon>Pseudomonadati</taxon>
        <taxon>Bacteroidota</taxon>
        <taxon>Flavobacteriia</taxon>
        <taxon>Flavobacteriales</taxon>
        <taxon>Flavobacteriaceae</taxon>
        <taxon>Cellulophaga</taxon>
    </lineage>
</organism>
<keyword evidence="2" id="KW-1185">Reference proteome</keyword>
<dbReference type="EMBL" id="ARZX01000002">
    <property type="protein sequence ID" value="EWH14818.1"/>
    <property type="molecule type" value="Genomic_DNA"/>
</dbReference>
<proteinExistence type="predicted"/>
<sequence length="87" mass="9388">MSLLSDNVIPGNHGKVFTTNAKEQVEVAKVVEAILTVNGIKDVLVNTDVFPAEITIHTTEIVEIEKVENAVKPTGFHAIPKGGLFHL</sequence>
<gene>
    <name evidence="1" type="ORF">KLA_03282</name>
</gene>
<reference evidence="1 2" key="1">
    <citation type="journal article" date="2014" name="Genome Announc.">
        <title>Draft Genome Sequence of the Carrageenan-Degrading Bacterium Cellulophaga sp. Strain KL-A, Isolated from Decaying Marine Algae.</title>
        <authorList>
            <person name="Shan D."/>
            <person name="Ying J."/>
            <person name="Li X."/>
            <person name="Gao Z."/>
            <person name="Wei G."/>
            <person name="Shao Z."/>
        </authorList>
    </citation>
    <scope>NUCLEOTIDE SEQUENCE [LARGE SCALE GENOMIC DNA]</scope>
    <source>
        <strain evidence="1 2">KL-A</strain>
    </source>
</reference>
<dbReference type="RefSeq" id="WP_034643790.1">
    <property type="nucleotide sequence ID" value="NZ_ARZX01000002.1"/>
</dbReference>
<name>A0ABN0RSC3_9FLAO</name>
<comment type="caution">
    <text evidence="1">The sequence shown here is derived from an EMBL/GenBank/DDBJ whole genome shotgun (WGS) entry which is preliminary data.</text>
</comment>
<evidence type="ECO:0000313" key="1">
    <source>
        <dbReference type="EMBL" id="EWH14818.1"/>
    </source>
</evidence>
<dbReference type="Proteomes" id="UP000019275">
    <property type="component" value="Unassembled WGS sequence"/>
</dbReference>
<protein>
    <recommendedName>
        <fullName evidence="3">HMA domain-containing protein</fullName>
    </recommendedName>
</protein>